<dbReference type="Proteomes" id="UP001217417">
    <property type="component" value="Unassembled WGS sequence"/>
</dbReference>
<reference evidence="2" key="1">
    <citation type="submission" date="2023-03" db="EMBL/GenBank/DDBJ databases">
        <title>Near-Complete genome sequence of Lipomyces tetrasporous NRRL Y-64009, an oleaginous yeast capable of growing on lignocellulosic hydrolysates.</title>
        <authorList>
            <consortium name="Lawrence Berkeley National Laboratory"/>
            <person name="Jagtap S.S."/>
            <person name="Liu J.-J."/>
            <person name="Walukiewicz H.E."/>
            <person name="Pangilinan J."/>
            <person name="Lipzen A."/>
            <person name="Ahrendt S."/>
            <person name="Koriabine M."/>
            <person name="Cobaugh K."/>
            <person name="Salamov A."/>
            <person name="Yoshinaga Y."/>
            <person name="Ng V."/>
            <person name="Daum C."/>
            <person name="Grigoriev I.V."/>
            <person name="Slininger P.J."/>
            <person name="Dien B.S."/>
            <person name="Jin Y.-S."/>
            <person name="Rao C.V."/>
        </authorList>
    </citation>
    <scope>NUCLEOTIDE SEQUENCE</scope>
    <source>
        <strain evidence="2">NRRL Y-64009</strain>
    </source>
</reference>
<dbReference type="AlphaFoldDB" id="A0AAD7VTK8"/>
<dbReference type="InterPro" id="IPR046347">
    <property type="entry name" value="bZIP_sf"/>
</dbReference>
<dbReference type="PANTHER" id="PTHR40618">
    <property type="entry name" value="B-ZIP TRANSCRIPTION FACTOR (EUROFUNG)-RELATED"/>
    <property type="match status" value="1"/>
</dbReference>
<feature type="region of interest" description="Disordered" evidence="1">
    <location>
        <begin position="309"/>
        <end position="329"/>
    </location>
</feature>
<dbReference type="CDD" id="cd14688">
    <property type="entry name" value="bZIP_YAP"/>
    <property type="match status" value="1"/>
</dbReference>
<name>A0AAD7VTK8_9ASCO</name>
<evidence type="ECO:0008006" key="4">
    <source>
        <dbReference type="Google" id="ProtNLM"/>
    </source>
</evidence>
<sequence length="491" mass="54603">MIRPELETIELAMAPHKATGSLFHREDPSSQMLNGPSSPSADNYYATPIKFAELENSFSASLMSTLSSKLRTVVQHNARTPDIFSQDGIHIDLGLSPNSEPGIDTLLSTFSPDWMLNNSSKSGEAEVQDALYKQLSTRSFFDVGTAGTKSRDEMDMEPPNAYVNDPKGQGSGRMGDVPTPLSSSTEQSGTMEYMDETTEPSQKRKRGRPRLIARHEQTDRRRAQIRDAQRTYRQKKDRTIMDLQSRVDMLESTVERMQSVFLEVYEHGVQVAVQQEDAMFVHTLADASSKILDMTRAAITSFPFARIESASDSSDPDTSTSSPSLVQTSRVTPANVMRDALSCSVADRPGPTFLDKLIEAIYRMCFTIARYTIESRDKEAIKRVFPEGVNNTVTLASLHTLLRSRDRIHLQTWRGRVDDDSLYPGYVSPAGIATRVARFEDNKEGPDKVAIDGDALVAWLYGRGQCLGRNPRFKAIDVDIGLLMAKRVVSA</sequence>
<evidence type="ECO:0000313" key="3">
    <source>
        <dbReference type="Proteomes" id="UP001217417"/>
    </source>
</evidence>
<dbReference type="GeneID" id="80887042"/>
<dbReference type="GO" id="GO:0003700">
    <property type="term" value="F:DNA-binding transcription factor activity"/>
    <property type="evidence" value="ECO:0007669"/>
    <property type="project" value="InterPro"/>
</dbReference>
<dbReference type="RefSeq" id="XP_056045023.1">
    <property type="nucleotide sequence ID" value="XM_056191876.1"/>
</dbReference>
<feature type="region of interest" description="Disordered" evidence="1">
    <location>
        <begin position="146"/>
        <end position="220"/>
    </location>
</feature>
<dbReference type="SUPFAM" id="SSF57959">
    <property type="entry name" value="Leucine zipper domain"/>
    <property type="match status" value="1"/>
</dbReference>
<feature type="compositionally biased region" description="Polar residues" evidence="1">
    <location>
        <begin position="180"/>
        <end position="190"/>
    </location>
</feature>
<dbReference type="Gene3D" id="1.20.5.170">
    <property type="match status" value="1"/>
</dbReference>
<proteinExistence type="predicted"/>
<feature type="compositionally biased region" description="Basic residues" evidence="1">
    <location>
        <begin position="203"/>
        <end position="212"/>
    </location>
</feature>
<protein>
    <recommendedName>
        <fullName evidence="4">BZIP domain-containing protein</fullName>
    </recommendedName>
</protein>
<keyword evidence="3" id="KW-1185">Reference proteome</keyword>
<gene>
    <name evidence="2" type="ORF">POJ06DRAFT_98970</name>
</gene>
<accession>A0AAD7VTK8</accession>
<evidence type="ECO:0000313" key="2">
    <source>
        <dbReference type="EMBL" id="KAJ8101573.1"/>
    </source>
</evidence>
<organism evidence="2 3">
    <name type="scientific">Lipomyces tetrasporus</name>
    <dbReference type="NCBI Taxonomy" id="54092"/>
    <lineage>
        <taxon>Eukaryota</taxon>
        <taxon>Fungi</taxon>
        <taxon>Dikarya</taxon>
        <taxon>Ascomycota</taxon>
        <taxon>Saccharomycotina</taxon>
        <taxon>Lipomycetes</taxon>
        <taxon>Lipomycetales</taxon>
        <taxon>Lipomycetaceae</taxon>
        <taxon>Lipomyces</taxon>
    </lineage>
</organism>
<feature type="compositionally biased region" description="Low complexity" evidence="1">
    <location>
        <begin position="311"/>
        <end position="324"/>
    </location>
</feature>
<dbReference type="PANTHER" id="PTHR40618:SF1">
    <property type="entry name" value="B-ZIP TRANSCRIPTION FACTOR (EUROFUNG)"/>
    <property type="match status" value="1"/>
</dbReference>
<evidence type="ECO:0000256" key="1">
    <source>
        <dbReference type="SAM" id="MobiDB-lite"/>
    </source>
</evidence>
<comment type="caution">
    <text evidence="2">The sequence shown here is derived from an EMBL/GenBank/DDBJ whole genome shotgun (WGS) entry which is preliminary data.</text>
</comment>
<dbReference type="EMBL" id="JARPMG010000004">
    <property type="protein sequence ID" value="KAJ8101573.1"/>
    <property type="molecule type" value="Genomic_DNA"/>
</dbReference>